<dbReference type="GO" id="GO:0009306">
    <property type="term" value="P:protein secretion"/>
    <property type="evidence" value="ECO:0007669"/>
    <property type="project" value="TreeGrafter"/>
</dbReference>
<dbReference type="CTD" id="79613"/>
<dbReference type="InterPro" id="IPR057347">
    <property type="entry name" value="TANGO6_N"/>
</dbReference>
<evidence type="ECO:0000313" key="8">
    <source>
        <dbReference type="Proteomes" id="UP000887568"/>
    </source>
</evidence>
<feature type="domain" description="TANGO6 HEAT repeat" evidence="5">
    <location>
        <begin position="441"/>
        <end position="712"/>
    </location>
</feature>
<dbReference type="Pfam" id="PF25267">
    <property type="entry name" value="TANGO6_N"/>
    <property type="match status" value="2"/>
</dbReference>
<evidence type="ECO:0000259" key="5">
    <source>
        <dbReference type="Pfam" id="PF23565"/>
    </source>
</evidence>
<feature type="compositionally biased region" description="Polar residues" evidence="2">
    <location>
        <begin position="947"/>
        <end position="957"/>
    </location>
</feature>
<dbReference type="InterPro" id="IPR019451">
    <property type="entry name" value="Rtp1_C1"/>
</dbReference>
<feature type="region of interest" description="Disordered" evidence="2">
    <location>
        <begin position="914"/>
        <end position="995"/>
    </location>
</feature>
<keyword evidence="8" id="KW-1185">Reference proteome</keyword>
<dbReference type="OMA" id="QVATLIC"/>
<dbReference type="InterPro" id="IPR011989">
    <property type="entry name" value="ARM-like"/>
</dbReference>
<dbReference type="Pfam" id="PF10304">
    <property type="entry name" value="RTP1_C2"/>
    <property type="match status" value="1"/>
</dbReference>
<evidence type="ECO:0000256" key="1">
    <source>
        <dbReference type="ARBA" id="ARBA00005724"/>
    </source>
</evidence>
<feature type="domain" description="RNA polymerase II assembly factor Rtp1 C-terminal" evidence="4">
    <location>
        <begin position="1000"/>
        <end position="1119"/>
    </location>
</feature>
<evidence type="ECO:0008006" key="9">
    <source>
        <dbReference type="Google" id="ProtNLM"/>
    </source>
</evidence>
<feature type="compositionally biased region" description="Pro residues" evidence="2">
    <location>
        <begin position="116"/>
        <end position="128"/>
    </location>
</feature>
<proteinExistence type="inferred from homology"/>
<dbReference type="InterPro" id="IPR016024">
    <property type="entry name" value="ARM-type_fold"/>
</dbReference>
<dbReference type="PANTHER" id="PTHR20959:SF1">
    <property type="entry name" value="TRANSPORT AND GOLGI ORGANIZATION PROTEIN 6 HOMOLOG"/>
    <property type="match status" value="1"/>
</dbReference>
<dbReference type="InterPro" id="IPR019414">
    <property type="entry name" value="Rtp1_C2"/>
</dbReference>
<feature type="region of interest" description="Disordered" evidence="2">
    <location>
        <begin position="226"/>
        <end position="345"/>
    </location>
</feature>
<feature type="compositionally biased region" description="Polar residues" evidence="2">
    <location>
        <begin position="324"/>
        <end position="345"/>
    </location>
</feature>
<dbReference type="RefSeq" id="XP_038077559.1">
    <property type="nucleotide sequence ID" value="XM_038221631.1"/>
</dbReference>
<comment type="similarity">
    <text evidence="1">Belongs to the Tango6 family.</text>
</comment>
<dbReference type="SUPFAM" id="SSF48371">
    <property type="entry name" value="ARM repeat"/>
    <property type="match status" value="1"/>
</dbReference>
<evidence type="ECO:0000259" key="4">
    <source>
        <dbReference type="Pfam" id="PF10363"/>
    </source>
</evidence>
<evidence type="ECO:0000259" key="3">
    <source>
        <dbReference type="Pfam" id="PF10304"/>
    </source>
</evidence>
<dbReference type="Pfam" id="PF10363">
    <property type="entry name" value="RTP1_C1"/>
    <property type="match status" value="1"/>
</dbReference>
<reference evidence="7" key="1">
    <citation type="submission" date="2022-11" db="UniProtKB">
        <authorList>
            <consortium name="EnsemblMetazoa"/>
        </authorList>
    </citation>
    <scope>IDENTIFICATION</scope>
</reference>
<dbReference type="AlphaFoldDB" id="A0A914BN55"/>
<organism evidence="7 8">
    <name type="scientific">Patiria miniata</name>
    <name type="common">Bat star</name>
    <name type="synonym">Asterina miniata</name>
    <dbReference type="NCBI Taxonomy" id="46514"/>
    <lineage>
        <taxon>Eukaryota</taxon>
        <taxon>Metazoa</taxon>
        <taxon>Echinodermata</taxon>
        <taxon>Eleutherozoa</taxon>
        <taxon>Asterozoa</taxon>
        <taxon>Asteroidea</taxon>
        <taxon>Valvatacea</taxon>
        <taxon>Valvatida</taxon>
        <taxon>Asterinidae</taxon>
        <taxon>Patiria</taxon>
    </lineage>
</organism>
<dbReference type="Pfam" id="PF23565">
    <property type="entry name" value="ARM_TANGO6"/>
    <property type="match status" value="1"/>
</dbReference>
<protein>
    <recommendedName>
        <fullName evidence="9">Transport and Golgi organization protein 6 homolog</fullName>
    </recommendedName>
</protein>
<feature type="compositionally biased region" description="Polar residues" evidence="2">
    <location>
        <begin position="972"/>
        <end position="985"/>
    </location>
</feature>
<dbReference type="OrthoDB" id="39591at2759"/>
<evidence type="ECO:0000256" key="2">
    <source>
        <dbReference type="SAM" id="MobiDB-lite"/>
    </source>
</evidence>
<dbReference type="Gene3D" id="1.25.10.10">
    <property type="entry name" value="Leucine-rich Repeat Variant"/>
    <property type="match status" value="1"/>
</dbReference>
<dbReference type="GeneID" id="119745337"/>
<evidence type="ECO:0000259" key="6">
    <source>
        <dbReference type="Pfam" id="PF25267"/>
    </source>
</evidence>
<dbReference type="InterPro" id="IPR057407">
    <property type="entry name" value="HEAT_TANGO6"/>
</dbReference>
<evidence type="ECO:0000313" key="7">
    <source>
        <dbReference type="EnsemblMetazoa" id="XP_038077559.1"/>
    </source>
</evidence>
<dbReference type="PANTHER" id="PTHR20959">
    <property type="entry name" value="TRANSPORT AND GOLGI ORGANIZATION PROTEIN 6 FAMILY MEMBER"/>
    <property type="match status" value="1"/>
</dbReference>
<dbReference type="Proteomes" id="UP000887568">
    <property type="component" value="Unplaced"/>
</dbReference>
<dbReference type="EnsemblMetazoa" id="XM_038221631.1">
    <property type="protein sequence ID" value="XP_038077559.1"/>
    <property type="gene ID" value="LOC119745337"/>
</dbReference>
<feature type="compositionally biased region" description="Basic and acidic residues" evidence="2">
    <location>
        <begin position="267"/>
        <end position="277"/>
    </location>
</feature>
<feature type="region of interest" description="Disordered" evidence="2">
    <location>
        <begin position="108"/>
        <end position="131"/>
    </location>
</feature>
<feature type="domain" description="TANGO6 N-terminal" evidence="6">
    <location>
        <begin position="5"/>
        <end position="235"/>
    </location>
</feature>
<name>A0A914BN55_PATMI</name>
<feature type="compositionally biased region" description="Low complexity" evidence="2">
    <location>
        <begin position="226"/>
        <end position="235"/>
    </location>
</feature>
<feature type="compositionally biased region" description="Basic and acidic residues" evidence="2">
    <location>
        <begin position="307"/>
        <end position="322"/>
    </location>
</feature>
<accession>A0A914BN55</accession>
<feature type="compositionally biased region" description="Basic and acidic residues" evidence="2">
    <location>
        <begin position="914"/>
        <end position="946"/>
    </location>
</feature>
<feature type="domain" description="TANGO6 N-terminal" evidence="6">
    <location>
        <begin position="369"/>
        <end position="440"/>
    </location>
</feature>
<feature type="domain" description="RNA polymerase II assembly factor Rtp1 C-terminal" evidence="3">
    <location>
        <begin position="1212"/>
        <end position="1242"/>
    </location>
</feature>
<feature type="region of interest" description="Disordered" evidence="2">
    <location>
        <begin position="398"/>
        <end position="421"/>
    </location>
</feature>
<sequence>MAAPMEYISAIQILVSPPSNSTDAQGAIDDAARFDHSLRSTLGKLHQAIESDKKCQHLAFALGAALSDWKERLTEEEDIRWLYVEHCLGLLKGLKDAVVLQMIEFQEDQRTKQSKPPKPGPDVAPPLSPDTFSIGQQKNLTTVLQFIVCLGLVSNLKQGVGIPIEKRSGFGQMLAGRKSNPDDDRLKRVVKVLLECVEQPSLGGLILTRHLGDLLAALLQICYSPKSSSSQSQKPSRNEGKQQGKKVIGKTEVSSTDASEHSGVTDGLDRSSGDKTATKSGMPLFSSPGLIGLEFKPKSECGQTPETESHGSEFEINADHSRSKQSSTDNSGNLENTDSASLQVGTVSLDKDLKAPGTERAAACSDGTEFFQSQLKRLLQKTFQPMVIRELLFLQGGPGSQGKQTTLKADTKKVSKGGQSPLPRAPLWLRQECGRLLTERLMQPKGIQWVLRGLVDIGGGMGQSPSSSSTPDWRKCDAVARLITDCPLQGNTLEKYYKQVCPQILELLRFKNQALLKQVLRVASSCIIAMTTHHPQLAGIHLIGPLLEPLQATLHERVEGVVADGDSYVLVDEATLSQCIEDIHHVFVSAPGSGSCLIQMLQPVMNALFELLCFAKQGVCNLRSTLEDIVLTFFRHTDKPVALKYLRHVAFLGCDPTIKSIHRGVKFAPGSKGGAVVMFRPNISADELFTEVLMSQENRAATLLELLQKLKTEALAGDFFIIVLKELTNITSSNATDPNLPISVPHSSDASSTLLDLEEGRDGQVTRLQHSLQVLALLSKLCEDLGPDVLENTAQMLEFARATLDRAASSLDVKGETFDVFETETLTLAFGLVSAILSGDLEKKITSEHRQSLMDLLPSLEKISNEHPIEPLQRTATDLRISIATHGAVWAESMKEATEKLKSTKTVTKTAAEIMKEKSNKKPETSIGRSRENSLQEDKVDADSRTQVKNAGKSTDGVTGIPQPRDQPTLPTPKSSARASEQNPSDGRKDDSNAPLSKAFDEAFQDLFDPLLPSRGHALRALGKLLQARDPKAVQKQEMLVGIFEENLSHEDSYIYLSAIQALSCVADAFPERVIPHLCQEFVACQQEDKAKKRVKRTSETRVKLGEALVRATRSLGELVPRYSKVLLGAFLHGAQDTDAVVRASSLSNLADVCKLLRFSLGPNLHEVLNCLMTILRSDPELQVRRACVLVLTLLLRGLGKDAITVLEGVMKDIYRSLKLALSVETDDVIRLHCQLALEEIDVFMREYLFPKQTLSKKITVLP</sequence>
<dbReference type="InterPro" id="IPR039600">
    <property type="entry name" value="TANGO6/Rtp1"/>
</dbReference>